<evidence type="ECO:0000313" key="2">
    <source>
        <dbReference type="Proteomes" id="UP001202961"/>
    </source>
</evidence>
<dbReference type="EMBL" id="JAMQBK010000002">
    <property type="protein sequence ID" value="MCM2369082.1"/>
    <property type="molecule type" value="Genomic_DNA"/>
</dbReference>
<evidence type="ECO:0000313" key="1">
    <source>
        <dbReference type="EMBL" id="MCM2369082.1"/>
    </source>
</evidence>
<name>A0ABT0TWT7_9BACT</name>
<sequence length="98" mass="10015">MNANQQIIPGITIGPTGQATVAPAIASVLFDLAINLEESTNLPVDIEHVVAALVLANRNGEIDASAPVSADDSKLLGILAPHVKTVFTLFGGSVGIDD</sequence>
<proteinExistence type="predicted"/>
<accession>A0ABT0TWT7</accession>
<dbReference type="RefSeq" id="WP_250926756.1">
    <property type="nucleotide sequence ID" value="NZ_JAMQBK010000002.1"/>
</dbReference>
<reference evidence="1 2" key="1">
    <citation type="journal article" date="2022" name="Syst. Appl. Microbiol.">
        <title>Rhodopirellula aestuarii sp. nov., a novel member of the genus Rhodopirellula isolated from brackish sediments collected in the Tagus River estuary, Portugal.</title>
        <authorList>
            <person name="Vitorino I.R."/>
            <person name="Klimek D."/>
            <person name="Calusinska M."/>
            <person name="Lobo-da-Cunha A."/>
            <person name="Vasconcelos V."/>
            <person name="Lage O.M."/>
        </authorList>
    </citation>
    <scope>NUCLEOTIDE SEQUENCE [LARGE SCALE GENOMIC DNA]</scope>
    <source>
        <strain evidence="1 2">ICT_H3.1</strain>
    </source>
</reference>
<gene>
    <name evidence="1" type="ORF">NB063_00450</name>
</gene>
<organism evidence="1 2">
    <name type="scientific">Aporhodopirellula aestuarii</name>
    <dbReference type="NCBI Taxonomy" id="2950107"/>
    <lineage>
        <taxon>Bacteria</taxon>
        <taxon>Pseudomonadati</taxon>
        <taxon>Planctomycetota</taxon>
        <taxon>Planctomycetia</taxon>
        <taxon>Pirellulales</taxon>
        <taxon>Pirellulaceae</taxon>
        <taxon>Aporhodopirellula</taxon>
    </lineage>
</organism>
<protein>
    <submittedName>
        <fullName evidence="1">Uncharacterized protein</fullName>
    </submittedName>
</protein>
<dbReference type="Proteomes" id="UP001202961">
    <property type="component" value="Unassembled WGS sequence"/>
</dbReference>
<keyword evidence="2" id="KW-1185">Reference proteome</keyword>
<comment type="caution">
    <text evidence="1">The sequence shown here is derived from an EMBL/GenBank/DDBJ whole genome shotgun (WGS) entry which is preliminary data.</text>
</comment>